<gene>
    <name evidence="1" type="ORF">C8F04DRAFT_1095250</name>
</gene>
<protein>
    <submittedName>
        <fullName evidence="1">Uncharacterized protein</fullName>
    </submittedName>
</protein>
<reference evidence="1" key="1">
    <citation type="submission" date="2023-03" db="EMBL/GenBank/DDBJ databases">
        <title>Massive genome expansion in bonnet fungi (Mycena s.s.) driven by repeated elements and novel gene families across ecological guilds.</title>
        <authorList>
            <consortium name="Lawrence Berkeley National Laboratory"/>
            <person name="Harder C.B."/>
            <person name="Miyauchi S."/>
            <person name="Viragh M."/>
            <person name="Kuo A."/>
            <person name="Thoen E."/>
            <person name="Andreopoulos B."/>
            <person name="Lu D."/>
            <person name="Skrede I."/>
            <person name="Drula E."/>
            <person name="Henrissat B."/>
            <person name="Morin E."/>
            <person name="Kohler A."/>
            <person name="Barry K."/>
            <person name="LaButti K."/>
            <person name="Morin E."/>
            <person name="Salamov A."/>
            <person name="Lipzen A."/>
            <person name="Mereny Z."/>
            <person name="Hegedus B."/>
            <person name="Baldrian P."/>
            <person name="Stursova M."/>
            <person name="Weitz H."/>
            <person name="Taylor A."/>
            <person name="Grigoriev I.V."/>
            <person name="Nagy L.G."/>
            <person name="Martin F."/>
            <person name="Kauserud H."/>
        </authorList>
    </citation>
    <scope>NUCLEOTIDE SEQUENCE</scope>
    <source>
        <strain evidence="1">CBHHK200</strain>
    </source>
</reference>
<evidence type="ECO:0000313" key="1">
    <source>
        <dbReference type="EMBL" id="KAJ7036660.1"/>
    </source>
</evidence>
<name>A0AAD6SZG5_9AGAR</name>
<dbReference type="Proteomes" id="UP001218188">
    <property type="component" value="Unassembled WGS sequence"/>
</dbReference>
<comment type="caution">
    <text evidence="1">The sequence shown here is derived from an EMBL/GenBank/DDBJ whole genome shotgun (WGS) entry which is preliminary data.</text>
</comment>
<keyword evidence="2" id="KW-1185">Reference proteome</keyword>
<accession>A0AAD6SZG5</accession>
<proteinExistence type="predicted"/>
<organism evidence="1 2">
    <name type="scientific">Mycena alexandri</name>
    <dbReference type="NCBI Taxonomy" id="1745969"/>
    <lineage>
        <taxon>Eukaryota</taxon>
        <taxon>Fungi</taxon>
        <taxon>Dikarya</taxon>
        <taxon>Basidiomycota</taxon>
        <taxon>Agaricomycotina</taxon>
        <taxon>Agaricomycetes</taxon>
        <taxon>Agaricomycetidae</taxon>
        <taxon>Agaricales</taxon>
        <taxon>Marasmiineae</taxon>
        <taxon>Mycenaceae</taxon>
        <taxon>Mycena</taxon>
    </lineage>
</organism>
<dbReference type="AlphaFoldDB" id="A0AAD6SZG5"/>
<dbReference type="EMBL" id="JARJCM010000042">
    <property type="protein sequence ID" value="KAJ7036660.1"/>
    <property type="molecule type" value="Genomic_DNA"/>
</dbReference>
<evidence type="ECO:0000313" key="2">
    <source>
        <dbReference type="Proteomes" id="UP001218188"/>
    </source>
</evidence>
<sequence>MHSLEPRYRSDPRPTPEQAFDTCEQDYYVVHHAVVLNPQLHSILALVRTLYRTPSSLQIAHLLDIHWETVLESLMPVFQLLDPPAPPEHYYSDILLSDRMRKVLVNPCYSATYVHLPRWHAFIAVWCLNRSDIRHDARDILYASDFWAQHVCKARASQELWDALRRSRLPCRLGSHAVLPWIITWLERVDTEDTRELIMLYRTTHRRTTGAIAAGRRIEIMGGSMSIQF</sequence>